<comment type="caution">
    <text evidence="1">The sequence shown here is derived from an EMBL/GenBank/DDBJ whole genome shotgun (WGS) entry which is preliminary data.</text>
</comment>
<evidence type="ECO:0000313" key="2">
    <source>
        <dbReference type="Proteomes" id="UP001231649"/>
    </source>
</evidence>
<sequence>MDKFLFLYLVVFCVTQTDFLYAEGQDITRNGQPASENQFPFMISLQRLSAIHNDTRGHGCGGALVTLQHAVTAAACTIAAFDGQNITLIDRDEFRVFAGSVLTNDSSDRVRRIANIIIHPQFNLTNSRFFNDIGVIILGIPFLTSTVAPLPVKDIGTTEHVRCTTLGWGRNNTQLMHARITAPNVTMCNILLPLITNTMCGLPFSDLGCPGDQGSPLVCYDSLVGILINTRSCTANAPVAQLFIRVSNYTTWIDSVVALPVPELGPEPSTVPPPTSPSPAPGSSYSGKPGASLLVMIAVALLGLFPE</sequence>
<protein>
    <submittedName>
        <fullName evidence="1">Uncharacterized protein</fullName>
    </submittedName>
</protein>
<dbReference type="EMBL" id="CM056801">
    <property type="protein sequence ID" value="KAJ8708834.1"/>
    <property type="molecule type" value="Genomic_DNA"/>
</dbReference>
<dbReference type="Proteomes" id="UP001231649">
    <property type="component" value="Chromosome 25"/>
</dbReference>
<keyword evidence="2" id="KW-1185">Reference proteome</keyword>
<reference evidence="1" key="1">
    <citation type="submission" date="2023-03" db="EMBL/GenBank/DDBJ databases">
        <title>Chromosome-level genomes of two armyworms, Mythimna separata and Mythimna loreyi, provide insights into the biosynthesis and reception of sex pheromones.</title>
        <authorList>
            <person name="Zhao H."/>
        </authorList>
    </citation>
    <scope>NUCLEOTIDE SEQUENCE</scope>
    <source>
        <strain evidence="1">BeijingLab</strain>
    </source>
</reference>
<organism evidence="1 2">
    <name type="scientific">Mythimna loreyi</name>
    <dbReference type="NCBI Taxonomy" id="667449"/>
    <lineage>
        <taxon>Eukaryota</taxon>
        <taxon>Metazoa</taxon>
        <taxon>Ecdysozoa</taxon>
        <taxon>Arthropoda</taxon>
        <taxon>Hexapoda</taxon>
        <taxon>Insecta</taxon>
        <taxon>Pterygota</taxon>
        <taxon>Neoptera</taxon>
        <taxon>Endopterygota</taxon>
        <taxon>Lepidoptera</taxon>
        <taxon>Glossata</taxon>
        <taxon>Ditrysia</taxon>
        <taxon>Noctuoidea</taxon>
        <taxon>Noctuidae</taxon>
        <taxon>Noctuinae</taxon>
        <taxon>Hadenini</taxon>
        <taxon>Mythimna</taxon>
    </lineage>
</organism>
<proteinExistence type="predicted"/>
<evidence type="ECO:0000313" key="1">
    <source>
        <dbReference type="EMBL" id="KAJ8708834.1"/>
    </source>
</evidence>
<accession>A0ACC2Q7M4</accession>
<name>A0ACC2Q7M4_9NEOP</name>
<gene>
    <name evidence="1" type="ORF">PYW08_010216</name>
</gene>